<dbReference type="Pfam" id="PF06620">
    <property type="entry name" value="DUF1150"/>
    <property type="match status" value="1"/>
</dbReference>
<dbReference type="EMBL" id="CP014691">
    <property type="protein sequence ID" value="AQS89461.1"/>
    <property type="molecule type" value="Genomic_DNA"/>
</dbReference>
<evidence type="ECO:0000313" key="1">
    <source>
        <dbReference type="EMBL" id="AQS89461.1"/>
    </source>
</evidence>
<accession>A0A1U9KUG4</accession>
<sequence>MSNPFQDDFSDTKEKIPADLRRITNRELRNLGMSKLAYVKAVTFEGEDAFAIHAADGTPMALAEDRDSAVEAIIDHEMIPAWIH</sequence>
<gene>
    <name evidence="1" type="ORF">A0U93_10955</name>
</gene>
<organism evidence="1 2">
    <name type="scientific">Neoasaia chiangmaiensis</name>
    <dbReference type="NCBI Taxonomy" id="320497"/>
    <lineage>
        <taxon>Bacteria</taxon>
        <taxon>Pseudomonadati</taxon>
        <taxon>Pseudomonadota</taxon>
        <taxon>Alphaproteobacteria</taxon>
        <taxon>Acetobacterales</taxon>
        <taxon>Acetobacteraceae</taxon>
        <taxon>Neoasaia</taxon>
    </lineage>
</organism>
<dbReference type="InterPro" id="IPR009531">
    <property type="entry name" value="DUF1150"/>
</dbReference>
<proteinExistence type="predicted"/>
<dbReference type="KEGG" id="nch:A0U93_10955"/>
<keyword evidence="2" id="KW-1185">Reference proteome</keyword>
<dbReference type="RefSeq" id="WP_077808478.1">
    <property type="nucleotide sequence ID" value="NZ_BJXS01000003.1"/>
</dbReference>
<evidence type="ECO:0000313" key="2">
    <source>
        <dbReference type="Proteomes" id="UP000188604"/>
    </source>
</evidence>
<protein>
    <submittedName>
        <fullName evidence="1">Uncharacterized protein</fullName>
    </submittedName>
</protein>
<dbReference type="Proteomes" id="UP000188604">
    <property type="component" value="Chromosome"/>
</dbReference>
<dbReference type="STRING" id="320497.A0U93_10955"/>
<dbReference type="OrthoDB" id="8449790at2"/>
<dbReference type="AlphaFoldDB" id="A0A1U9KUG4"/>
<reference evidence="1 2" key="1">
    <citation type="submission" date="2016-03" db="EMBL/GenBank/DDBJ databases">
        <title>Acetic acid bacteria sequencing.</title>
        <authorList>
            <person name="Brandt J."/>
            <person name="Jakob F."/>
            <person name="Vogel R.F."/>
        </authorList>
    </citation>
    <scope>NUCLEOTIDE SEQUENCE [LARGE SCALE GENOMIC DNA]</scope>
    <source>
        <strain evidence="1 2">NBRC 101099</strain>
    </source>
</reference>
<name>A0A1U9KUG4_9PROT</name>